<evidence type="ECO:0000256" key="1">
    <source>
        <dbReference type="SAM" id="MobiDB-lite"/>
    </source>
</evidence>
<dbReference type="InterPro" id="IPR011990">
    <property type="entry name" value="TPR-like_helical_dom_sf"/>
</dbReference>
<gene>
    <name evidence="2" type="ORF">ACFO6Q_01875</name>
</gene>
<protein>
    <recommendedName>
        <fullName evidence="4">Sel1 repeat family protein</fullName>
    </recommendedName>
</protein>
<evidence type="ECO:0008006" key="4">
    <source>
        <dbReference type="Google" id="ProtNLM"/>
    </source>
</evidence>
<dbReference type="EMBL" id="JBHSHD010000002">
    <property type="protein sequence ID" value="MFC4819051.1"/>
    <property type="molecule type" value="Genomic_DNA"/>
</dbReference>
<dbReference type="SUPFAM" id="SSF81901">
    <property type="entry name" value="HCP-like"/>
    <property type="match status" value="1"/>
</dbReference>
<comment type="caution">
    <text evidence="2">The sequence shown here is derived from an EMBL/GenBank/DDBJ whole genome shotgun (WGS) entry which is preliminary data.</text>
</comment>
<evidence type="ECO:0000313" key="2">
    <source>
        <dbReference type="EMBL" id="MFC4819051.1"/>
    </source>
</evidence>
<proteinExistence type="predicted"/>
<keyword evidence="3" id="KW-1185">Reference proteome</keyword>
<evidence type="ECO:0000313" key="3">
    <source>
        <dbReference type="Proteomes" id="UP001595886"/>
    </source>
</evidence>
<organism evidence="2 3">
    <name type="scientific">Dokdonella ginsengisoli</name>
    <dbReference type="NCBI Taxonomy" id="363846"/>
    <lineage>
        <taxon>Bacteria</taxon>
        <taxon>Pseudomonadati</taxon>
        <taxon>Pseudomonadota</taxon>
        <taxon>Gammaproteobacteria</taxon>
        <taxon>Lysobacterales</taxon>
        <taxon>Rhodanobacteraceae</taxon>
        <taxon>Dokdonella</taxon>
    </lineage>
</organism>
<feature type="compositionally biased region" description="Low complexity" evidence="1">
    <location>
        <begin position="56"/>
        <end position="66"/>
    </location>
</feature>
<dbReference type="Gene3D" id="1.25.40.10">
    <property type="entry name" value="Tetratricopeptide repeat domain"/>
    <property type="match status" value="1"/>
</dbReference>
<sequence length="313" mass="33157">MPKQVSLVVGAAAILAAAFAWWAFPRAGRDTGATRDTSPSAAPAQGSSTPAPNAGRRAVAAASRSVSQSLDPRPFIEVRAELERLAEAGDAHAALRLGRTLAQCNGYVPMTDAQLEDFVVDVSAVGMSLVTSEGRQQTPEALLETLKLGFAQKRLDCRDTGALHDADARTKALRWIERSAALGNADAQALYGSTAFSSYDARDALVDAENLREHKRRAIDYLQKSLAQGDALALLELHRSYSTGTLYPADAAAAYAHLYAYSLTPRASELAPELLERTLASHAKALDAQGLQRARDEGRRLAACCGGAAGEAP</sequence>
<dbReference type="Proteomes" id="UP001595886">
    <property type="component" value="Unassembled WGS sequence"/>
</dbReference>
<feature type="compositionally biased region" description="Polar residues" evidence="1">
    <location>
        <begin position="34"/>
        <end position="51"/>
    </location>
</feature>
<feature type="region of interest" description="Disordered" evidence="1">
    <location>
        <begin position="30"/>
        <end position="66"/>
    </location>
</feature>
<dbReference type="RefSeq" id="WP_380018789.1">
    <property type="nucleotide sequence ID" value="NZ_JBHSHD010000002.1"/>
</dbReference>
<reference evidence="3" key="1">
    <citation type="journal article" date="2019" name="Int. J. Syst. Evol. Microbiol.">
        <title>The Global Catalogue of Microorganisms (GCM) 10K type strain sequencing project: providing services to taxonomists for standard genome sequencing and annotation.</title>
        <authorList>
            <consortium name="The Broad Institute Genomics Platform"/>
            <consortium name="The Broad Institute Genome Sequencing Center for Infectious Disease"/>
            <person name="Wu L."/>
            <person name="Ma J."/>
        </authorList>
    </citation>
    <scope>NUCLEOTIDE SEQUENCE [LARGE SCALE GENOMIC DNA]</scope>
    <source>
        <strain evidence="3">CCUG 30340</strain>
    </source>
</reference>
<name>A0ABV9QQ55_9GAMM</name>
<accession>A0ABV9QQ55</accession>